<evidence type="ECO:0000313" key="2">
    <source>
        <dbReference type="EMBL" id="ORY11549.1"/>
    </source>
</evidence>
<dbReference type="AlphaFoldDB" id="A0A1Y1ZMS2"/>
<dbReference type="EMBL" id="MCFA01000060">
    <property type="protein sequence ID" value="ORY11549.1"/>
    <property type="molecule type" value="Genomic_DNA"/>
</dbReference>
<dbReference type="Pfam" id="PF17254">
    <property type="entry name" value="DUF5321"/>
    <property type="match status" value="1"/>
</dbReference>
<feature type="region of interest" description="Disordered" evidence="1">
    <location>
        <begin position="170"/>
        <end position="205"/>
    </location>
</feature>
<comment type="caution">
    <text evidence="2">The sequence shown here is derived from an EMBL/GenBank/DDBJ whole genome shotgun (WGS) entry which is preliminary data.</text>
</comment>
<dbReference type="OrthoDB" id="2253354at2759"/>
<proteinExistence type="predicted"/>
<evidence type="ECO:0000313" key="3">
    <source>
        <dbReference type="Proteomes" id="UP000193144"/>
    </source>
</evidence>
<protein>
    <submittedName>
        <fullName evidence="2">Uncharacterized protein</fullName>
    </submittedName>
</protein>
<accession>A0A1Y1ZMS2</accession>
<evidence type="ECO:0000256" key="1">
    <source>
        <dbReference type="SAM" id="MobiDB-lite"/>
    </source>
</evidence>
<dbReference type="InterPro" id="IPR035213">
    <property type="entry name" value="DUF5321"/>
</dbReference>
<gene>
    <name evidence="2" type="ORF">BCR34DRAFT_538241</name>
</gene>
<sequence length="219" mass="25093">MDSSTLLRQLLRSPRFYIHHLSAPARPSPTQFRTLALLSASARHVSTESLPRIVQPSFWTAVLPRFIRHPSTIFRSATQSKEWNPATPYIILSLLVGSQAIQTIWLKRDMQHFERRAEARLGILREVVERVQKGEDVDVEKVLGTGVEGEEKEWKEVIREVEEEEELFRSKKSRRAGRAAAAEKRKQKEEGEVESGARKEQGVQEAKVKVEAYNGAKFY</sequence>
<name>A0A1Y1ZMS2_9PLEO</name>
<reference evidence="2 3" key="1">
    <citation type="submission" date="2016-07" db="EMBL/GenBank/DDBJ databases">
        <title>Pervasive Adenine N6-methylation of Active Genes in Fungi.</title>
        <authorList>
            <consortium name="DOE Joint Genome Institute"/>
            <person name="Mondo S.J."/>
            <person name="Dannebaum R.O."/>
            <person name="Kuo R.C."/>
            <person name="Labutti K."/>
            <person name="Haridas S."/>
            <person name="Kuo A."/>
            <person name="Salamov A."/>
            <person name="Ahrendt S.R."/>
            <person name="Lipzen A."/>
            <person name="Sullivan W."/>
            <person name="Andreopoulos W.B."/>
            <person name="Clum A."/>
            <person name="Lindquist E."/>
            <person name="Daum C."/>
            <person name="Ramamoorthy G.K."/>
            <person name="Gryganskyi A."/>
            <person name="Culley D."/>
            <person name="Magnuson J.K."/>
            <person name="James T.Y."/>
            <person name="O'Malley M.A."/>
            <person name="Stajich J.E."/>
            <person name="Spatafora J.W."/>
            <person name="Visel A."/>
            <person name="Grigoriev I.V."/>
        </authorList>
    </citation>
    <scope>NUCLEOTIDE SEQUENCE [LARGE SCALE GENOMIC DNA]</scope>
    <source>
        <strain evidence="2 3">CBS 115471</strain>
    </source>
</reference>
<dbReference type="Proteomes" id="UP000193144">
    <property type="component" value="Unassembled WGS sequence"/>
</dbReference>
<organism evidence="2 3">
    <name type="scientific">Clohesyomyces aquaticus</name>
    <dbReference type="NCBI Taxonomy" id="1231657"/>
    <lineage>
        <taxon>Eukaryota</taxon>
        <taxon>Fungi</taxon>
        <taxon>Dikarya</taxon>
        <taxon>Ascomycota</taxon>
        <taxon>Pezizomycotina</taxon>
        <taxon>Dothideomycetes</taxon>
        <taxon>Pleosporomycetidae</taxon>
        <taxon>Pleosporales</taxon>
        <taxon>Lindgomycetaceae</taxon>
        <taxon>Clohesyomyces</taxon>
    </lineage>
</organism>
<feature type="compositionally biased region" description="Basic and acidic residues" evidence="1">
    <location>
        <begin position="181"/>
        <end position="205"/>
    </location>
</feature>
<keyword evidence="3" id="KW-1185">Reference proteome</keyword>